<comment type="caution">
    <text evidence="1">The sequence shown here is derived from an EMBL/GenBank/DDBJ whole genome shotgun (WGS) entry which is preliminary data.</text>
</comment>
<organism evidence="1 2">
    <name type="scientific">Lacticaseibacillus paracasei NRIC 0644</name>
    <dbReference type="NCBI Taxonomy" id="1435038"/>
    <lineage>
        <taxon>Bacteria</taxon>
        <taxon>Bacillati</taxon>
        <taxon>Bacillota</taxon>
        <taxon>Bacilli</taxon>
        <taxon>Lactobacillales</taxon>
        <taxon>Lactobacillaceae</taxon>
        <taxon>Lacticaseibacillus</taxon>
    </lineage>
</organism>
<gene>
    <name evidence="1" type="ORF">LC0644_2094</name>
</gene>
<sequence length="125" mass="14501">MKDMLNTIYTEMRGDPLVSQYPIKYYDYPEAAPKETFVLIKPLSPPTAAFGASDKELAQQLTYQIDVQSGDRMLCKQIQQAIKKHMYSLGFSQLSEGLDEFFSDTKRYADARRYRTVTQLYDVDY</sequence>
<name>A0A0C9NZK5_LACPA</name>
<dbReference type="Proteomes" id="UP000032552">
    <property type="component" value="Unassembled WGS sequence"/>
</dbReference>
<reference evidence="2" key="1">
    <citation type="submission" date="2014-05" db="EMBL/GenBank/DDBJ databases">
        <title>Whole genome sequencing of Lactobacillus casei NRIC0644.</title>
        <authorList>
            <person name="Atarashi H."/>
            <person name="Yoshida Y."/>
            <person name="Fujimura S."/>
            <person name="Tanaka N."/>
            <person name="Shiwa Y."/>
            <person name="Yoshikawa H."/>
            <person name="Okada S."/>
            <person name="Nakagawa J."/>
        </authorList>
    </citation>
    <scope>NUCLEOTIDE SEQUENCE [LARGE SCALE GENOMIC DNA]</scope>
    <source>
        <strain evidence="2">NRIC0644</strain>
    </source>
</reference>
<evidence type="ECO:0000313" key="2">
    <source>
        <dbReference type="Proteomes" id="UP000032552"/>
    </source>
</evidence>
<accession>A0A0C9NZK5</accession>
<dbReference type="RefSeq" id="WP_045625709.1">
    <property type="nucleotide sequence ID" value="NZ_BAYM01000242.1"/>
</dbReference>
<evidence type="ECO:0000313" key="1">
    <source>
        <dbReference type="EMBL" id="GAN37505.1"/>
    </source>
</evidence>
<dbReference type="AlphaFoldDB" id="A0A0C9NZK5"/>
<protein>
    <submittedName>
        <fullName evidence="1">Putative phage protein</fullName>
    </submittedName>
</protein>
<proteinExistence type="predicted"/>
<dbReference type="EMBL" id="BAYM01000242">
    <property type="protein sequence ID" value="GAN37505.1"/>
    <property type="molecule type" value="Genomic_DNA"/>
</dbReference>